<organism evidence="2 3">
    <name type="scientific">Pandoraea commovens</name>
    <dbReference type="NCBI Taxonomy" id="2508289"/>
    <lineage>
        <taxon>Bacteria</taxon>
        <taxon>Pseudomonadati</taxon>
        <taxon>Pseudomonadota</taxon>
        <taxon>Betaproteobacteria</taxon>
        <taxon>Burkholderiales</taxon>
        <taxon>Burkholderiaceae</taxon>
        <taxon>Pandoraea</taxon>
    </lineage>
</organism>
<evidence type="ECO:0000313" key="3">
    <source>
        <dbReference type="Proteomes" id="UP001058980"/>
    </source>
</evidence>
<keyword evidence="1" id="KW-1133">Transmembrane helix</keyword>
<proteinExistence type="predicted"/>
<keyword evidence="1" id="KW-0472">Membrane</keyword>
<reference evidence="2" key="1">
    <citation type="submission" date="2022-08" db="EMBL/GenBank/DDBJ databases">
        <title>Multi-unit outbreak of Pandoraea commovens among non-cystic fibrosis intensive care patients from 2019 to 2021 in Berlin, Germany.</title>
        <authorList>
            <person name="Menzel P."/>
        </authorList>
    </citation>
    <scope>NUCLEOTIDE SEQUENCE</scope>
    <source>
        <strain evidence="2">LB-19-202-79</strain>
    </source>
</reference>
<evidence type="ECO:0000313" key="2">
    <source>
        <dbReference type="EMBL" id="UVA80446.1"/>
    </source>
</evidence>
<gene>
    <name evidence="2" type="ORF">NTU39_05325</name>
</gene>
<dbReference type="Proteomes" id="UP001058980">
    <property type="component" value="Chromosome"/>
</dbReference>
<dbReference type="RefSeq" id="WP_257959378.1">
    <property type="nucleotide sequence ID" value="NZ_CP102780.1"/>
</dbReference>
<keyword evidence="1" id="KW-0812">Transmembrane</keyword>
<evidence type="ECO:0000256" key="1">
    <source>
        <dbReference type="SAM" id="Phobius"/>
    </source>
</evidence>
<feature type="transmembrane region" description="Helical" evidence="1">
    <location>
        <begin position="41"/>
        <end position="66"/>
    </location>
</feature>
<accession>A0ABY5QI18</accession>
<sequence>MTALIIQFYIFVTSVTAVYFLTSKPAHARWGSLIGLCGQPAWFYVTIKAETWGIFALSAWFFFCYYRGVARGFFPLHKQ</sequence>
<dbReference type="EMBL" id="CP102780">
    <property type="protein sequence ID" value="UVA80446.1"/>
    <property type="molecule type" value="Genomic_DNA"/>
</dbReference>
<protein>
    <recommendedName>
        <fullName evidence="4">Amino acid permease</fullName>
    </recommendedName>
</protein>
<name>A0ABY5QI18_9BURK</name>
<keyword evidence="3" id="KW-1185">Reference proteome</keyword>
<evidence type="ECO:0008006" key="4">
    <source>
        <dbReference type="Google" id="ProtNLM"/>
    </source>
</evidence>